<gene>
    <name evidence="3" type="ORF">I7822_25515</name>
</gene>
<dbReference type="EMBL" id="JAGDEL010000029">
    <property type="protein sequence ID" value="MBO1514990.1"/>
    <property type="molecule type" value="Genomic_DNA"/>
</dbReference>
<comment type="similarity">
    <text evidence="2">Belongs to the DapA family.</text>
</comment>
<accession>A0ABS3NAB0</accession>
<name>A0ABS3NAB0_9BACI</name>
<comment type="caution">
    <text evidence="3">The sequence shown here is derived from an EMBL/GenBank/DDBJ whole genome shotgun (WGS) entry which is preliminary data.</text>
</comment>
<dbReference type="SUPFAM" id="SSF51569">
    <property type="entry name" value="Aldolase"/>
    <property type="match status" value="1"/>
</dbReference>
<protein>
    <submittedName>
        <fullName evidence="3">Dihydrodipicolinate synthase family protein</fullName>
    </submittedName>
</protein>
<dbReference type="InterPro" id="IPR002220">
    <property type="entry name" value="DapA-like"/>
</dbReference>
<evidence type="ECO:0000256" key="2">
    <source>
        <dbReference type="PIRNR" id="PIRNR001365"/>
    </source>
</evidence>
<dbReference type="PANTHER" id="PTHR12128:SF19">
    <property type="entry name" value="5-DEHYDRO-4-DEOXYGLUCARATE DEHYDRATASE 2-RELATED"/>
    <property type="match status" value="1"/>
</dbReference>
<dbReference type="Pfam" id="PF00701">
    <property type="entry name" value="DHDPS"/>
    <property type="match status" value="1"/>
</dbReference>
<evidence type="ECO:0000313" key="4">
    <source>
        <dbReference type="Proteomes" id="UP000663981"/>
    </source>
</evidence>
<dbReference type="PANTHER" id="PTHR12128">
    <property type="entry name" value="DIHYDRODIPICOLINATE SYNTHASE"/>
    <property type="match status" value="1"/>
</dbReference>
<keyword evidence="1 2" id="KW-0456">Lyase</keyword>
<dbReference type="RefSeq" id="WP_207981886.1">
    <property type="nucleotide sequence ID" value="NZ_JAGDEL010000029.1"/>
</dbReference>
<keyword evidence="4" id="KW-1185">Reference proteome</keyword>
<organism evidence="3 4">
    <name type="scientific">Metabacillus bambusae</name>
    <dbReference type="NCBI Taxonomy" id="2795218"/>
    <lineage>
        <taxon>Bacteria</taxon>
        <taxon>Bacillati</taxon>
        <taxon>Bacillota</taxon>
        <taxon>Bacilli</taxon>
        <taxon>Bacillales</taxon>
        <taxon>Bacillaceae</taxon>
        <taxon>Metabacillus</taxon>
    </lineage>
</organism>
<reference evidence="3 4" key="1">
    <citation type="submission" date="2021-03" db="EMBL/GenBank/DDBJ databases">
        <title>Whole genome sequence of Metabacillus bambusae BG109.</title>
        <authorList>
            <person name="Jeong J.W."/>
        </authorList>
    </citation>
    <scope>NUCLEOTIDE SEQUENCE [LARGE SCALE GENOMIC DNA]</scope>
    <source>
        <strain evidence="3 4">BG109</strain>
    </source>
</reference>
<sequence>MYYAEFRKKFETISGITITPFKKDTKEVDWRGVQENVEFLINKGVKVIVPCGNTSEFYSLTIEEAKEEIKRVVEYVNGRAIVVAGIGYSVDTAIEMGNYAKKVGADSIMIHMPIHPYITDEGAFDYFETIIEAVDLPSVIYFKDPNLSDDILFKLAPLEKLVAVKYAINDLPRFANTVQSVPKEFNIAWICGTAEKWAPFFYHAGAIGFTSGLVNLYPEKSFEMLEALQSKNEDKIWKVWREVVPFENLRAKYNNGNNVVVIKEAMEHIGLNAGITRQPVAELKENDRQELRNLIHSWGFTPHSVK</sequence>
<dbReference type="Proteomes" id="UP000663981">
    <property type="component" value="Unassembled WGS sequence"/>
</dbReference>
<evidence type="ECO:0000256" key="1">
    <source>
        <dbReference type="ARBA" id="ARBA00023239"/>
    </source>
</evidence>
<evidence type="ECO:0000313" key="3">
    <source>
        <dbReference type="EMBL" id="MBO1514990.1"/>
    </source>
</evidence>
<dbReference type="Gene3D" id="3.20.20.70">
    <property type="entry name" value="Aldolase class I"/>
    <property type="match status" value="1"/>
</dbReference>
<proteinExistence type="inferred from homology"/>
<dbReference type="CDD" id="cd00408">
    <property type="entry name" value="DHDPS-like"/>
    <property type="match status" value="1"/>
</dbReference>
<dbReference type="InterPro" id="IPR013785">
    <property type="entry name" value="Aldolase_TIM"/>
</dbReference>
<dbReference type="PIRSF" id="PIRSF001365">
    <property type="entry name" value="DHDPS"/>
    <property type="match status" value="1"/>
</dbReference>
<dbReference type="SMART" id="SM01130">
    <property type="entry name" value="DHDPS"/>
    <property type="match status" value="1"/>
</dbReference>